<evidence type="ECO:0000256" key="1">
    <source>
        <dbReference type="SAM" id="MobiDB-lite"/>
    </source>
</evidence>
<feature type="region of interest" description="Disordered" evidence="1">
    <location>
        <begin position="221"/>
        <end position="261"/>
    </location>
</feature>
<sequence length="261" mass="27071">MNAPFAASPQQPQQPRQAQSPHPQQPEQTQPPQPQQRSERPPARAALMRGGPAPLIAAVLAVLAAALFAVGTFYPTAEMRQLFLGQQVREMLVTPWHRTIIPPPQGAAAQYYAASHVPLYGIPLCVIAGALFAGAVVTLLTVRRGGGAARVTLTAASAAAVAAAVMLAMDVESTLSYQGADPTETAASQTLYNAGLGFWLIAIGATLALLSTVLVLPKAAEAGPEEPASSVDKTPQAGIPAQPEPPAPPRPSPRPKEPGDK</sequence>
<evidence type="ECO:0000313" key="3">
    <source>
        <dbReference type="EMBL" id="WAL67532.1"/>
    </source>
</evidence>
<dbReference type="EMBL" id="CP113836">
    <property type="protein sequence ID" value="WAL67532.1"/>
    <property type="molecule type" value="Genomic_DNA"/>
</dbReference>
<keyword evidence="2" id="KW-1133">Transmembrane helix</keyword>
<dbReference type="Proteomes" id="UP001163203">
    <property type="component" value="Chromosome"/>
</dbReference>
<organism evidence="3 4">
    <name type="scientific">Amycolatopsis cynarae</name>
    <dbReference type="NCBI Taxonomy" id="2995223"/>
    <lineage>
        <taxon>Bacteria</taxon>
        <taxon>Bacillati</taxon>
        <taxon>Actinomycetota</taxon>
        <taxon>Actinomycetes</taxon>
        <taxon>Pseudonocardiales</taxon>
        <taxon>Pseudonocardiaceae</taxon>
        <taxon>Amycolatopsis</taxon>
    </lineage>
</organism>
<feature type="transmembrane region" description="Helical" evidence="2">
    <location>
        <begin position="149"/>
        <end position="169"/>
    </location>
</feature>
<dbReference type="RefSeq" id="WP_268757631.1">
    <property type="nucleotide sequence ID" value="NZ_CP113836.1"/>
</dbReference>
<proteinExistence type="predicted"/>
<keyword evidence="2" id="KW-0812">Transmembrane</keyword>
<feature type="region of interest" description="Disordered" evidence="1">
    <location>
        <begin position="1"/>
        <end position="47"/>
    </location>
</feature>
<keyword evidence="4" id="KW-1185">Reference proteome</keyword>
<feature type="transmembrane region" description="Helical" evidence="2">
    <location>
        <begin position="196"/>
        <end position="216"/>
    </location>
</feature>
<feature type="compositionally biased region" description="Low complexity" evidence="1">
    <location>
        <begin position="1"/>
        <end position="28"/>
    </location>
</feature>
<feature type="transmembrane region" description="Helical" evidence="2">
    <location>
        <begin position="120"/>
        <end position="142"/>
    </location>
</feature>
<keyword evidence="2" id="KW-0472">Membrane</keyword>
<accession>A0ABY7B5C7</accession>
<feature type="compositionally biased region" description="Pro residues" evidence="1">
    <location>
        <begin position="242"/>
        <end position="252"/>
    </location>
</feature>
<evidence type="ECO:0000256" key="2">
    <source>
        <dbReference type="SAM" id="Phobius"/>
    </source>
</evidence>
<evidence type="ECO:0000313" key="4">
    <source>
        <dbReference type="Proteomes" id="UP001163203"/>
    </source>
</evidence>
<gene>
    <name evidence="3" type="ORF">ORV05_07050</name>
</gene>
<protein>
    <submittedName>
        <fullName evidence="3">Uncharacterized protein</fullName>
    </submittedName>
</protein>
<name>A0ABY7B5C7_9PSEU</name>
<reference evidence="3" key="1">
    <citation type="submission" date="2022-11" db="EMBL/GenBank/DDBJ databases">
        <authorList>
            <person name="Mo P."/>
        </authorList>
    </citation>
    <scope>NUCLEOTIDE SEQUENCE</scope>
    <source>
        <strain evidence="3">HUAS 11-8</strain>
    </source>
</reference>
<feature type="transmembrane region" description="Helical" evidence="2">
    <location>
        <begin position="53"/>
        <end position="74"/>
    </location>
</feature>